<dbReference type="AlphaFoldDB" id="A0A4E0RQW8"/>
<evidence type="ECO:0000313" key="6">
    <source>
        <dbReference type="EMBL" id="THD22967.1"/>
    </source>
</evidence>
<feature type="domain" description="Cyclin N-terminal" evidence="4">
    <location>
        <begin position="8"/>
        <end position="93"/>
    </location>
</feature>
<evidence type="ECO:0000259" key="4">
    <source>
        <dbReference type="Pfam" id="PF00134"/>
    </source>
</evidence>
<dbReference type="GO" id="GO:0016538">
    <property type="term" value="F:cyclin-dependent protein serine/threonine kinase regulator activity"/>
    <property type="evidence" value="ECO:0007669"/>
    <property type="project" value="InterPro"/>
</dbReference>
<dbReference type="Proteomes" id="UP000230066">
    <property type="component" value="Unassembled WGS sequence"/>
</dbReference>
<dbReference type="Pfam" id="PF00134">
    <property type="entry name" value="Cyclin_N"/>
    <property type="match status" value="1"/>
</dbReference>
<name>A0A4E0RQW8_FASHE</name>
<evidence type="ECO:0000256" key="1">
    <source>
        <dbReference type="ARBA" id="ARBA00008638"/>
    </source>
</evidence>
<comment type="similarity">
    <text evidence="1">Belongs to the cyclin family. Cyclin C subfamily.</text>
</comment>
<dbReference type="Gene3D" id="1.10.472.10">
    <property type="entry name" value="Cyclin-like"/>
    <property type="match status" value="2"/>
</dbReference>
<feature type="domain" description="Cyclin C-terminal" evidence="5">
    <location>
        <begin position="98"/>
        <end position="167"/>
    </location>
</feature>
<evidence type="ECO:0000256" key="3">
    <source>
        <dbReference type="SAM" id="MobiDB-lite"/>
    </source>
</evidence>
<evidence type="ECO:0000259" key="5">
    <source>
        <dbReference type="Pfam" id="PF16899"/>
    </source>
</evidence>
<proteinExistence type="inferred from homology"/>
<dbReference type="EMBL" id="JXXN02002417">
    <property type="protein sequence ID" value="THD22967.1"/>
    <property type="molecule type" value="Genomic_DNA"/>
</dbReference>
<dbReference type="InterPro" id="IPR036915">
    <property type="entry name" value="Cyclin-like_sf"/>
</dbReference>
<evidence type="ECO:0000256" key="2">
    <source>
        <dbReference type="ARBA" id="ARBA00023127"/>
    </source>
</evidence>
<keyword evidence="2" id="KW-0195">Cyclin</keyword>
<evidence type="ECO:0000313" key="7">
    <source>
        <dbReference type="Proteomes" id="UP000230066"/>
    </source>
</evidence>
<reference evidence="6" key="1">
    <citation type="submission" date="2019-03" db="EMBL/GenBank/DDBJ databases">
        <title>Improved annotation for the trematode Fasciola hepatica.</title>
        <authorList>
            <person name="Choi Y.-J."/>
            <person name="Martin J."/>
            <person name="Mitreva M."/>
        </authorList>
    </citation>
    <scope>NUCLEOTIDE SEQUENCE [LARGE SCALE GENOMIC DNA]</scope>
</reference>
<gene>
    <name evidence="6" type="ORF">D915_006349</name>
</gene>
<dbReference type="PANTHER" id="PTHR10026">
    <property type="entry name" value="CYCLIN"/>
    <property type="match status" value="1"/>
</dbReference>
<accession>A0A4E0RQW8</accession>
<dbReference type="InterPro" id="IPR006671">
    <property type="entry name" value="Cyclin_N"/>
</dbReference>
<dbReference type="Pfam" id="PF16899">
    <property type="entry name" value="Cyclin_C_2"/>
    <property type="match status" value="1"/>
</dbReference>
<comment type="caution">
    <text evidence="6">The sequence shown here is derived from an EMBL/GenBank/DDBJ whole genome shotgun (WGS) entry which is preliminary data.</text>
</comment>
<dbReference type="InterPro" id="IPR043198">
    <property type="entry name" value="Cyclin/Ssn8"/>
</dbReference>
<dbReference type="CDD" id="cd20525">
    <property type="entry name" value="CYCLIN_CCNH_rpt2"/>
    <property type="match status" value="1"/>
</dbReference>
<sequence>MRALCEKFTNPRLPDEVFGFAVTYLKRFYLHHSVMDFYPREMMLTCLYMACKAADFPVGIQTFTSHIPRNQERYSYFILNSELFLLEALGYDLWVFTPYRPLTGLIMDLVAYQKRLRKNSSGTQVSLNEVELVNELRKEGTELINLWYQTDLCLTVHPSQFALAILVELGRTRPQLDVEVFVRDELCGCDPMQKPKKLSVSSSNGQDTEEEDEDEDDDNSDDENAAKINSKGSVNKQEEVKKRSSSPQPKPQKNDHVPPEERWKQLSERLDHIRAVVNEFDFVYNLQRITEEETKLEACRNPLYDLDSDEYKEAKSKADSLLANLE</sequence>
<dbReference type="CDD" id="cd20524">
    <property type="entry name" value="CYCLIN_CCNH_rpt1"/>
    <property type="match status" value="1"/>
</dbReference>
<dbReference type="SUPFAM" id="SSF47954">
    <property type="entry name" value="Cyclin-like"/>
    <property type="match status" value="2"/>
</dbReference>
<dbReference type="InterPro" id="IPR031658">
    <property type="entry name" value="Cyclin_C_2"/>
</dbReference>
<dbReference type="GO" id="GO:0006357">
    <property type="term" value="P:regulation of transcription by RNA polymerase II"/>
    <property type="evidence" value="ECO:0007669"/>
    <property type="project" value="InterPro"/>
</dbReference>
<keyword evidence="7" id="KW-1185">Reference proteome</keyword>
<feature type="compositionally biased region" description="Acidic residues" evidence="3">
    <location>
        <begin position="207"/>
        <end position="223"/>
    </location>
</feature>
<organism evidence="6 7">
    <name type="scientific">Fasciola hepatica</name>
    <name type="common">Liver fluke</name>
    <dbReference type="NCBI Taxonomy" id="6192"/>
    <lineage>
        <taxon>Eukaryota</taxon>
        <taxon>Metazoa</taxon>
        <taxon>Spiralia</taxon>
        <taxon>Lophotrochozoa</taxon>
        <taxon>Platyhelminthes</taxon>
        <taxon>Trematoda</taxon>
        <taxon>Digenea</taxon>
        <taxon>Plagiorchiida</taxon>
        <taxon>Echinostomata</taxon>
        <taxon>Echinostomatoidea</taxon>
        <taxon>Fasciolidae</taxon>
        <taxon>Fasciola</taxon>
    </lineage>
</organism>
<feature type="region of interest" description="Disordered" evidence="3">
    <location>
        <begin position="193"/>
        <end position="260"/>
    </location>
</feature>
<protein>
    <submittedName>
        <fullName evidence="6">Cyclin-H</fullName>
    </submittedName>
</protein>